<keyword evidence="3" id="KW-0808">Transferase</keyword>
<dbReference type="GO" id="GO:0004674">
    <property type="term" value="F:protein serine/threonine kinase activity"/>
    <property type="evidence" value="ECO:0007669"/>
    <property type="project" value="UniProtKB-KW"/>
</dbReference>
<evidence type="ECO:0000256" key="4">
    <source>
        <dbReference type="ARBA" id="ARBA00022741"/>
    </source>
</evidence>
<dbReference type="PANTHER" id="PTHR24349">
    <property type="entry name" value="SERINE/THREONINE-PROTEIN KINASE"/>
    <property type="match status" value="1"/>
</dbReference>
<dbReference type="Gene3D" id="1.10.510.10">
    <property type="entry name" value="Transferase(Phosphotransferase) domain 1"/>
    <property type="match status" value="1"/>
</dbReference>
<feature type="domain" description="Protein kinase" evidence="8">
    <location>
        <begin position="1"/>
        <end position="73"/>
    </location>
</feature>
<keyword evidence="6" id="KW-0067">ATP-binding</keyword>
<dbReference type="AlphaFoldDB" id="A0A815ABR0"/>
<evidence type="ECO:0000256" key="1">
    <source>
        <dbReference type="ARBA" id="ARBA00006692"/>
    </source>
</evidence>
<accession>A0A815ABR0</accession>
<dbReference type="Pfam" id="PF00069">
    <property type="entry name" value="Pkinase"/>
    <property type="match status" value="1"/>
</dbReference>
<evidence type="ECO:0000256" key="7">
    <source>
        <dbReference type="SAM" id="MobiDB-lite"/>
    </source>
</evidence>
<dbReference type="SUPFAM" id="SSF56112">
    <property type="entry name" value="Protein kinase-like (PK-like)"/>
    <property type="match status" value="1"/>
</dbReference>
<evidence type="ECO:0000256" key="3">
    <source>
        <dbReference type="ARBA" id="ARBA00022679"/>
    </source>
</evidence>
<dbReference type="InterPro" id="IPR050205">
    <property type="entry name" value="CDPK_Ser/Thr_kinases"/>
</dbReference>
<evidence type="ECO:0000259" key="8">
    <source>
        <dbReference type="PROSITE" id="PS50011"/>
    </source>
</evidence>
<keyword evidence="2" id="KW-0723">Serine/threonine-protein kinase</keyword>
<feature type="compositionally biased region" description="Polar residues" evidence="7">
    <location>
        <begin position="92"/>
        <end position="101"/>
    </location>
</feature>
<sequence length="140" mass="15928">MHLKKHFIVGYPPFSESISGTPLNDQIIKGLYTFPDEFWSEISESAKDLIRKMMCVDPTKRLTINGVLEHPWLVDDHDNTTRVDKIMHPSKVISTPPTITSVKRPAYDDDTPLSEPCTKSTDEKPTESNYSSGRSKRVKH</sequence>
<gene>
    <name evidence="9" type="ORF">SEV965_LOCUS23860</name>
</gene>
<dbReference type="PROSITE" id="PS50011">
    <property type="entry name" value="PROTEIN_KINASE_DOM"/>
    <property type="match status" value="1"/>
</dbReference>
<dbReference type="Proteomes" id="UP000663889">
    <property type="component" value="Unassembled WGS sequence"/>
</dbReference>
<keyword evidence="5" id="KW-0418">Kinase</keyword>
<dbReference type="InterPro" id="IPR011009">
    <property type="entry name" value="Kinase-like_dom_sf"/>
</dbReference>
<comment type="similarity">
    <text evidence="1">Belongs to the protein kinase superfamily. CAMK Ser/Thr protein kinase family.</text>
</comment>
<evidence type="ECO:0000313" key="9">
    <source>
        <dbReference type="EMBL" id="CAF1253505.1"/>
    </source>
</evidence>
<name>A0A815ABR0_9BILA</name>
<dbReference type="InterPro" id="IPR000719">
    <property type="entry name" value="Prot_kinase_dom"/>
</dbReference>
<feature type="region of interest" description="Disordered" evidence="7">
    <location>
        <begin position="89"/>
        <end position="140"/>
    </location>
</feature>
<proteinExistence type="inferred from homology"/>
<keyword evidence="4" id="KW-0547">Nucleotide-binding</keyword>
<evidence type="ECO:0000256" key="5">
    <source>
        <dbReference type="ARBA" id="ARBA00022777"/>
    </source>
</evidence>
<dbReference type="GO" id="GO:0005524">
    <property type="term" value="F:ATP binding"/>
    <property type="evidence" value="ECO:0007669"/>
    <property type="project" value="UniProtKB-KW"/>
</dbReference>
<comment type="caution">
    <text evidence="9">The sequence shown here is derived from an EMBL/GenBank/DDBJ whole genome shotgun (WGS) entry which is preliminary data.</text>
</comment>
<organism evidence="9 10">
    <name type="scientific">Rotaria sordida</name>
    <dbReference type="NCBI Taxonomy" id="392033"/>
    <lineage>
        <taxon>Eukaryota</taxon>
        <taxon>Metazoa</taxon>
        <taxon>Spiralia</taxon>
        <taxon>Gnathifera</taxon>
        <taxon>Rotifera</taxon>
        <taxon>Eurotatoria</taxon>
        <taxon>Bdelloidea</taxon>
        <taxon>Philodinida</taxon>
        <taxon>Philodinidae</taxon>
        <taxon>Rotaria</taxon>
    </lineage>
</organism>
<reference evidence="9" key="1">
    <citation type="submission" date="2021-02" db="EMBL/GenBank/DDBJ databases">
        <authorList>
            <person name="Nowell W R."/>
        </authorList>
    </citation>
    <scope>NUCLEOTIDE SEQUENCE</scope>
</reference>
<protein>
    <recommendedName>
        <fullName evidence="8">Protein kinase domain-containing protein</fullName>
    </recommendedName>
</protein>
<evidence type="ECO:0000313" key="10">
    <source>
        <dbReference type="Proteomes" id="UP000663889"/>
    </source>
</evidence>
<evidence type="ECO:0000256" key="6">
    <source>
        <dbReference type="ARBA" id="ARBA00022840"/>
    </source>
</evidence>
<evidence type="ECO:0000256" key="2">
    <source>
        <dbReference type="ARBA" id="ARBA00022527"/>
    </source>
</evidence>
<dbReference type="EMBL" id="CAJNOU010001799">
    <property type="protein sequence ID" value="CAF1253505.1"/>
    <property type="molecule type" value="Genomic_DNA"/>
</dbReference>